<name>A0AC34FUI3_9BILA</name>
<evidence type="ECO:0000313" key="2">
    <source>
        <dbReference type="WBParaSite" id="ES5_v2.g21062.t1"/>
    </source>
</evidence>
<dbReference type="WBParaSite" id="ES5_v2.g21062.t1">
    <property type="protein sequence ID" value="ES5_v2.g21062.t1"/>
    <property type="gene ID" value="ES5_v2.g21062"/>
</dbReference>
<protein>
    <submittedName>
        <fullName evidence="2">RING-CH-type domain-containing protein</fullName>
    </submittedName>
</protein>
<organism evidence="1 2">
    <name type="scientific">Panagrolaimus sp. ES5</name>
    <dbReference type="NCBI Taxonomy" id="591445"/>
    <lineage>
        <taxon>Eukaryota</taxon>
        <taxon>Metazoa</taxon>
        <taxon>Ecdysozoa</taxon>
        <taxon>Nematoda</taxon>
        <taxon>Chromadorea</taxon>
        <taxon>Rhabditida</taxon>
        <taxon>Tylenchina</taxon>
        <taxon>Panagrolaimomorpha</taxon>
        <taxon>Panagrolaimoidea</taxon>
        <taxon>Panagrolaimidae</taxon>
        <taxon>Panagrolaimus</taxon>
    </lineage>
</organism>
<evidence type="ECO:0000313" key="1">
    <source>
        <dbReference type="Proteomes" id="UP000887579"/>
    </source>
</evidence>
<sequence>MPELVISSSSDEAIPSTSNNSSSSSSGSINRGMTFKEKIFGVRKHRRNPSDIEACGGTSDKRPSASGPSESNNNNGGIEETLYTPSFEKKALIFHGENNNLNNKQHSKTATNLGNANLFPSIDTISSTDKQCRICHSGVESRSNPLISPCRCSGTMQHVHTACLIRWLEVSSEKFWPTNVCELCGFKFKRHQFWRIRGIHFPSSTYQDRVLNFLFIFLICLMFICASIASSYAQAAETARFRATRVVRIGNTYFSGDEVTVVIAGVLFFMSFVLALCTQYRAGGTIFRQTVRFWTINRNWQIRDYNCCIDEEENFFTSRRQNLNNNCSINIEAALLPPTPSPILSSTLSLSNQLNNGSALP</sequence>
<accession>A0AC34FUI3</accession>
<proteinExistence type="predicted"/>
<dbReference type="Proteomes" id="UP000887579">
    <property type="component" value="Unplaced"/>
</dbReference>
<reference evidence="2" key="1">
    <citation type="submission" date="2022-11" db="UniProtKB">
        <authorList>
            <consortium name="WormBaseParasite"/>
        </authorList>
    </citation>
    <scope>IDENTIFICATION</scope>
</reference>